<protein>
    <submittedName>
        <fullName evidence="1">Uncharacterized protein</fullName>
    </submittedName>
</protein>
<evidence type="ECO:0000313" key="2">
    <source>
        <dbReference type="Proteomes" id="UP000257139"/>
    </source>
</evidence>
<gene>
    <name evidence="1" type="ORF">CBM2594_B10428</name>
</gene>
<evidence type="ECO:0000313" key="1">
    <source>
        <dbReference type="EMBL" id="SPC21324.1"/>
    </source>
</evidence>
<name>A0A7Z7NMU7_9BURK</name>
<accession>A0A7Z7NMU7</accession>
<dbReference type="EMBL" id="LT978514">
    <property type="protein sequence ID" value="SPC21324.1"/>
    <property type="molecule type" value="Genomic_DNA"/>
</dbReference>
<reference evidence="1 2" key="1">
    <citation type="submission" date="2018-01" db="EMBL/GenBank/DDBJ databases">
        <authorList>
            <person name="Clerissi C."/>
        </authorList>
    </citation>
    <scope>NUCLEOTIDE SEQUENCE [LARGE SCALE GENOMIC DNA]</scope>
    <source>
        <strain evidence="1">Cupriavidus taiwanensis STM 6021</strain>
    </source>
</reference>
<proteinExistence type="predicted"/>
<dbReference type="AlphaFoldDB" id="A0A7Z7NMU7"/>
<sequence>MRRSNPPAHASIGEEPAGRLTFRDHCLTLWDFPGKPSTSRRLRQGKWRRPPESDLFVIGGGDDCRPGAVEIRLPAALLPHSQQGWLRCADGKTEESIGSRKWWR</sequence>
<dbReference type="Proteomes" id="UP000257139">
    <property type="component" value="Chromosome CBM2594_b"/>
</dbReference>
<organism evidence="1 2">
    <name type="scientific">Cupriavidus taiwanensis</name>
    <dbReference type="NCBI Taxonomy" id="164546"/>
    <lineage>
        <taxon>Bacteria</taxon>
        <taxon>Pseudomonadati</taxon>
        <taxon>Pseudomonadota</taxon>
        <taxon>Betaproteobacteria</taxon>
        <taxon>Burkholderiales</taxon>
        <taxon>Burkholderiaceae</taxon>
        <taxon>Cupriavidus</taxon>
    </lineage>
</organism>